<dbReference type="Pfam" id="PF00563">
    <property type="entry name" value="EAL"/>
    <property type="match status" value="1"/>
</dbReference>
<dbReference type="SMART" id="SM00267">
    <property type="entry name" value="GGDEF"/>
    <property type="match status" value="1"/>
</dbReference>
<dbReference type="NCBIfam" id="NF007298">
    <property type="entry name" value="PRK09776.1"/>
    <property type="match status" value="1"/>
</dbReference>
<dbReference type="PROSITE" id="PS50112">
    <property type="entry name" value="PAS"/>
    <property type="match status" value="2"/>
</dbReference>
<dbReference type="EMBL" id="FMSH01000142">
    <property type="protein sequence ID" value="SCU75184.1"/>
    <property type="molecule type" value="Genomic_DNA"/>
</dbReference>
<dbReference type="InterPro" id="IPR000160">
    <property type="entry name" value="GGDEF_dom"/>
</dbReference>
<dbReference type="InterPro" id="IPR052155">
    <property type="entry name" value="Biofilm_reg_signaling"/>
</dbReference>
<protein>
    <submittedName>
        <fullName evidence="11">Diguanylate cyclase</fullName>
    </submittedName>
</protein>
<dbReference type="PROSITE" id="PS50887">
    <property type="entry name" value="GGDEF"/>
    <property type="match status" value="1"/>
</dbReference>
<dbReference type="GO" id="GO:0005886">
    <property type="term" value="C:plasma membrane"/>
    <property type="evidence" value="ECO:0007669"/>
    <property type="project" value="UniProtKB-SubCell"/>
</dbReference>
<dbReference type="InterPro" id="IPR001610">
    <property type="entry name" value="PAC"/>
</dbReference>
<dbReference type="InterPro" id="IPR013655">
    <property type="entry name" value="PAS_fold_3"/>
</dbReference>
<dbReference type="NCBIfam" id="TIGR00254">
    <property type="entry name" value="GGDEF"/>
    <property type="match status" value="1"/>
</dbReference>
<dbReference type="Pfam" id="PF08448">
    <property type="entry name" value="PAS_4"/>
    <property type="match status" value="1"/>
</dbReference>
<keyword evidence="3 6" id="KW-0812">Transmembrane</keyword>
<accession>A0A1K0J7X5</accession>
<dbReference type="InterPro" id="IPR000014">
    <property type="entry name" value="PAS"/>
</dbReference>
<comment type="subcellular location">
    <subcellularLocation>
        <location evidence="1">Cell membrane</location>
        <topology evidence="1">Multi-pass membrane protein</topology>
    </subcellularLocation>
</comment>
<dbReference type="SUPFAM" id="SSF55073">
    <property type="entry name" value="Nucleotide cyclase"/>
    <property type="match status" value="1"/>
</dbReference>
<evidence type="ECO:0000256" key="4">
    <source>
        <dbReference type="ARBA" id="ARBA00022989"/>
    </source>
</evidence>
<feature type="transmembrane region" description="Helical" evidence="6">
    <location>
        <begin position="254"/>
        <end position="275"/>
    </location>
</feature>
<dbReference type="InterPro" id="IPR043128">
    <property type="entry name" value="Rev_trsase/Diguanyl_cyclase"/>
</dbReference>
<feature type="domain" description="PAS" evidence="7">
    <location>
        <begin position="643"/>
        <end position="687"/>
    </location>
</feature>
<dbReference type="PROSITE" id="PS50883">
    <property type="entry name" value="EAL"/>
    <property type="match status" value="1"/>
</dbReference>
<dbReference type="CDD" id="cd01948">
    <property type="entry name" value="EAL"/>
    <property type="match status" value="1"/>
</dbReference>
<feature type="transmembrane region" description="Helical" evidence="6">
    <location>
        <begin position="313"/>
        <end position="343"/>
    </location>
</feature>
<dbReference type="AlphaFoldDB" id="A0A1K0J7X5"/>
<evidence type="ECO:0000259" key="10">
    <source>
        <dbReference type="PROSITE" id="PS50887"/>
    </source>
</evidence>
<dbReference type="FunFam" id="3.30.70.270:FF:000001">
    <property type="entry name" value="Diguanylate cyclase domain protein"/>
    <property type="match status" value="1"/>
</dbReference>
<dbReference type="SUPFAM" id="SSF141868">
    <property type="entry name" value="EAL domain-like"/>
    <property type="match status" value="1"/>
</dbReference>
<feature type="domain" description="GGDEF" evidence="10">
    <location>
        <begin position="805"/>
        <end position="938"/>
    </location>
</feature>
<dbReference type="CDD" id="cd01949">
    <property type="entry name" value="GGDEF"/>
    <property type="match status" value="1"/>
</dbReference>
<dbReference type="InterPro" id="IPR007895">
    <property type="entry name" value="MASE1"/>
</dbReference>
<feature type="domain" description="PAC" evidence="8">
    <location>
        <begin position="461"/>
        <end position="514"/>
    </location>
</feature>
<dbReference type="CDD" id="cd00130">
    <property type="entry name" value="PAS"/>
    <property type="match status" value="3"/>
</dbReference>
<dbReference type="Gene3D" id="2.10.70.100">
    <property type="match status" value="1"/>
</dbReference>
<dbReference type="Gene3D" id="3.20.20.450">
    <property type="entry name" value="EAL domain"/>
    <property type="match status" value="1"/>
</dbReference>
<dbReference type="PANTHER" id="PTHR44757">
    <property type="entry name" value="DIGUANYLATE CYCLASE DGCP"/>
    <property type="match status" value="1"/>
</dbReference>
<dbReference type="SUPFAM" id="SSF55785">
    <property type="entry name" value="PYP-like sensor domain (PAS domain)"/>
    <property type="match status" value="3"/>
</dbReference>
<dbReference type="Gene3D" id="3.30.450.20">
    <property type="entry name" value="PAS domain"/>
    <property type="match status" value="3"/>
</dbReference>
<feature type="transmembrane region" description="Helical" evidence="6">
    <location>
        <begin position="355"/>
        <end position="373"/>
    </location>
</feature>
<gene>
    <name evidence="11" type="ORF">CNECB9_2260074</name>
</gene>
<evidence type="ECO:0000256" key="6">
    <source>
        <dbReference type="SAM" id="Phobius"/>
    </source>
</evidence>
<dbReference type="NCBIfam" id="TIGR00229">
    <property type="entry name" value="sensory_box"/>
    <property type="match status" value="2"/>
</dbReference>
<feature type="domain" description="PAC" evidence="8">
    <location>
        <begin position="707"/>
        <end position="773"/>
    </location>
</feature>
<feature type="transmembrane region" description="Helical" evidence="6">
    <location>
        <begin position="182"/>
        <end position="203"/>
    </location>
</feature>
<evidence type="ECO:0000259" key="8">
    <source>
        <dbReference type="PROSITE" id="PS50113"/>
    </source>
</evidence>
<dbReference type="SMART" id="SM00086">
    <property type="entry name" value="PAC"/>
    <property type="match status" value="3"/>
</dbReference>
<proteinExistence type="predicted"/>
<name>A0A1K0J7X5_CUPNE</name>
<evidence type="ECO:0000256" key="5">
    <source>
        <dbReference type="ARBA" id="ARBA00023136"/>
    </source>
</evidence>
<dbReference type="InterPro" id="IPR000700">
    <property type="entry name" value="PAS-assoc_C"/>
</dbReference>
<evidence type="ECO:0000313" key="11">
    <source>
        <dbReference type="EMBL" id="SCU75184.1"/>
    </source>
</evidence>
<feature type="domain" description="PAS" evidence="7">
    <location>
        <begin position="387"/>
        <end position="457"/>
    </location>
</feature>
<feature type="transmembrane region" description="Helical" evidence="6">
    <location>
        <begin position="215"/>
        <end position="242"/>
    </location>
</feature>
<dbReference type="Pfam" id="PF00990">
    <property type="entry name" value="GGDEF"/>
    <property type="match status" value="1"/>
</dbReference>
<evidence type="ECO:0000256" key="2">
    <source>
        <dbReference type="ARBA" id="ARBA00022475"/>
    </source>
</evidence>
<dbReference type="PANTHER" id="PTHR44757:SF4">
    <property type="entry name" value="DIGUANYLATE CYCLASE DGCE-RELATED"/>
    <property type="match status" value="1"/>
</dbReference>
<keyword evidence="2" id="KW-1003">Cell membrane</keyword>
<dbReference type="InterPro" id="IPR029787">
    <property type="entry name" value="Nucleotide_cyclase"/>
</dbReference>
<feature type="transmembrane region" description="Helical" evidence="6">
    <location>
        <begin position="108"/>
        <end position="128"/>
    </location>
</feature>
<dbReference type="Pfam" id="PF05231">
    <property type="entry name" value="MASE1"/>
    <property type="match status" value="1"/>
</dbReference>
<keyword evidence="5 6" id="KW-0472">Membrane</keyword>
<feature type="transmembrane region" description="Helical" evidence="6">
    <location>
        <begin position="134"/>
        <end position="151"/>
    </location>
</feature>
<evidence type="ECO:0000259" key="9">
    <source>
        <dbReference type="PROSITE" id="PS50883"/>
    </source>
</evidence>
<dbReference type="InterPro" id="IPR035919">
    <property type="entry name" value="EAL_sf"/>
</dbReference>
<dbReference type="PROSITE" id="PS50113">
    <property type="entry name" value="PAC"/>
    <property type="match status" value="3"/>
</dbReference>
<dbReference type="SMART" id="SM00091">
    <property type="entry name" value="PAS"/>
    <property type="match status" value="3"/>
</dbReference>
<organism evidence="11">
    <name type="scientific">Cupriavidus necator</name>
    <name type="common">Alcaligenes eutrophus</name>
    <name type="synonym">Ralstonia eutropha</name>
    <dbReference type="NCBI Taxonomy" id="106590"/>
    <lineage>
        <taxon>Bacteria</taxon>
        <taxon>Pseudomonadati</taxon>
        <taxon>Pseudomonadota</taxon>
        <taxon>Betaproteobacteria</taxon>
        <taxon>Burkholderiales</taxon>
        <taxon>Burkholderiaceae</taxon>
        <taxon>Cupriavidus</taxon>
    </lineage>
</organism>
<feature type="transmembrane region" description="Helical" evidence="6">
    <location>
        <begin position="158"/>
        <end position="176"/>
    </location>
</feature>
<sequence length="1217" mass="132515">MGGALARLGRGELSCRPYQKIAPGTSGKKAPNLPLSCRWPRPYPRYIAPYAGQQSVRASGAMPPGRAGQAAFFLPRRTAFASFSSMTPDTAPPSHQAAHDHPAPQRRWLPLLLAGAGYFVLAAAALWLARLPGTVAAVWLPNAFGLGLLLHRPRAEGPWLLAGMLGASVLANHAAGDSVATALMLTGANLAEMLFALGLLRLLDRHAVLGRHGPLAAFAVMLAVGGILAPALGATAGAMAIAATHGTSFASVWWTWWQADALGMALLLPMMLSMTAVRVRAAIARPVLAPQAGALALCLAIGAFAQWQGHDPFAAMSLPLVLVALAGNPFATALLTLVATLCLQALMLLAHRHEAMPLSAAVIMVFPVCIAYLTEQNRHGRASLRSSDKRFRQAMEHSAIGMALVDMDGRWQTVNRAMTELLGYSAAELRELSYQQLTHPDDLTGGLRQVDNLLSGKIESYRLEKRYRHKDGHYRWVLLAVSLVRDEQTGEPQHFITQVEDIHARKLAQQELERLSRRIQLAAEAGGVGIWEWDFTSAGVTWDARMHALHGTDPAGGTPVVEQWIAMLHPDDVSRVSGEMRQAIRDEAPFDTEYRIARPGGNVRHVRAMAMVTRADDGTAQALVGTNWDITEQRRLTEALFEEKERLHITLRSIGDAVICTDAAMHVTFMNPIAEQLTGWTMASATGLPLEQVFRIVDEATGEPIPSPVEACLRTLAPAYLQDGAVLQSLTGERHDVQDSAAPVLTARGEVLGAVLVFQDITTARALQRELARSAMHDALTGLPNRTWFEKRLREACDAARLHGHRAALCFIDLDRFKIVNDTAGHGAGDVLLRELGYMIRNHVRPDDVLARLGGDEFALLLKDCTVDQAEQVCQGVIDTIRGRRFPWEGRVYDVGASIGIAAIDLDVPPVSELMSRADVACYAAKAAGRSRVSVYRRDESDARRHHRELEVAAGIHSALEANRFRLFAQEIRALQPEENEAGAEHRHIEILVRMADEHGELIMPGAFIPAAERYDLMGHVDRWVIRNVLRGYGERLGAVTGLSVSINLSANSLGEPFLLPFLHAELEASALPASRIRLEITETALINNMAAANRLVAEMRRAGCTVSLDDFGSGLSSFAYLKQFPVDFLKIDGSFIRQLADNAVDREIVSSINDIGHRLGVRTVAEWVEDERTLDALRAIGVDYAQGYVIGRPVPLDVFLTGCRQRDAQASQAAGS</sequence>
<feature type="domain" description="EAL" evidence="9">
    <location>
        <begin position="949"/>
        <end position="1208"/>
    </location>
</feature>
<reference evidence="11" key="1">
    <citation type="submission" date="2016-09" db="EMBL/GenBank/DDBJ databases">
        <authorList>
            <person name="Capua I."/>
            <person name="De Benedictis P."/>
            <person name="Joannis T."/>
            <person name="Lombin L.H."/>
            <person name="Cattoli G."/>
        </authorList>
    </citation>
    <scope>NUCLEOTIDE SEQUENCE</scope>
    <source>
        <strain evidence="11">B9</strain>
    </source>
</reference>
<evidence type="ECO:0000256" key="3">
    <source>
        <dbReference type="ARBA" id="ARBA00022692"/>
    </source>
</evidence>
<dbReference type="GO" id="GO:0003824">
    <property type="term" value="F:catalytic activity"/>
    <property type="evidence" value="ECO:0007669"/>
    <property type="project" value="UniProtKB-ARBA"/>
</dbReference>
<dbReference type="InterPro" id="IPR035965">
    <property type="entry name" value="PAS-like_dom_sf"/>
</dbReference>
<dbReference type="InterPro" id="IPR001633">
    <property type="entry name" value="EAL_dom"/>
</dbReference>
<evidence type="ECO:0000256" key="1">
    <source>
        <dbReference type="ARBA" id="ARBA00004651"/>
    </source>
</evidence>
<feature type="domain" description="PAC" evidence="8">
    <location>
        <begin position="590"/>
        <end position="642"/>
    </location>
</feature>
<evidence type="ECO:0000259" key="7">
    <source>
        <dbReference type="PROSITE" id="PS50112"/>
    </source>
</evidence>
<keyword evidence="4 6" id="KW-1133">Transmembrane helix</keyword>
<dbReference type="SMART" id="SM00052">
    <property type="entry name" value="EAL"/>
    <property type="match status" value="1"/>
</dbReference>
<dbReference type="Gene3D" id="3.30.70.270">
    <property type="match status" value="1"/>
</dbReference>
<feature type="transmembrane region" description="Helical" evidence="6">
    <location>
        <begin position="287"/>
        <end position="307"/>
    </location>
</feature>
<dbReference type="Pfam" id="PF08447">
    <property type="entry name" value="PAS_3"/>
    <property type="match status" value="2"/>
</dbReference>
<dbReference type="InterPro" id="IPR013656">
    <property type="entry name" value="PAS_4"/>
</dbReference>